<keyword evidence="6 15" id="KW-1133">Transmembrane helix</keyword>
<proteinExistence type="inferred from homology"/>
<evidence type="ECO:0000256" key="2">
    <source>
        <dbReference type="ARBA" id="ARBA00007193"/>
    </source>
</evidence>
<feature type="region of interest" description="Disordered" evidence="14">
    <location>
        <begin position="1"/>
        <end position="99"/>
    </location>
</feature>
<evidence type="ECO:0000256" key="10">
    <source>
        <dbReference type="ARBA" id="ARBA00023180"/>
    </source>
</evidence>
<evidence type="ECO:0000256" key="6">
    <source>
        <dbReference type="ARBA" id="ARBA00022989"/>
    </source>
</evidence>
<evidence type="ECO:0000256" key="8">
    <source>
        <dbReference type="ARBA" id="ARBA00023065"/>
    </source>
</evidence>
<evidence type="ECO:0000256" key="13">
    <source>
        <dbReference type="RuleBase" id="RU000679"/>
    </source>
</evidence>
<evidence type="ECO:0000256" key="5">
    <source>
        <dbReference type="ARBA" id="ARBA00022692"/>
    </source>
</evidence>
<evidence type="ECO:0000256" key="12">
    <source>
        <dbReference type="ARBA" id="ARBA00023303"/>
    </source>
</evidence>
<keyword evidence="17" id="KW-1185">Reference proteome</keyword>
<evidence type="ECO:0000256" key="9">
    <source>
        <dbReference type="ARBA" id="ARBA00023136"/>
    </source>
</evidence>
<keyword evidence="7" id="KW-0915">Sodium</keyword>
<dbReference type="Gene3D" id="1.10.287.770">
    <property type="entry name" value="YojJ-like"/>
    <property type="match status" value="1"/>
</dbReference>
<keyword evidence="5 13" id="KW-0812">Transmembrane</keyword>
<organism evidence="16 17">
    <name type="scientific">Mesorhabditis spiculigera</name>
    <dbReference type="NCBI Taxonomy" id="96644"/>
    <lineage>
        <taxon>Eukaryota</taxon>
        <taxon>Metazoa</taxon>
        <taxon>Ecdysozoa</taxon>
        <taxon>Nematoda</taxon>
        <taxon>Chromadorea</taxon>
        <taxon>Rhabditida</taxon>
        <taxon>Rhabditina</taxon>
        <taxon>Rhabditomorpha</taxon>
        <taxon>Rhabditoidea</taxon>
        <taxon>Rhabditidae</taxon>
        <taxon>Mesorhabditinae</taxon>
        <taxon>Mesorhabditis</taxon>
    </lineage>
</organism>
<dbReference type="GO" id="GO:0005886">
    <property type="term" value="C:plasma membrane"/>
    <property type="evidence" value="ECO:0007669"/>
    <property type="project" value="TreeGrafter"/>
</dbReference>
<sequence>MESPSGSAPADDKKEDSNLLEEPAIERKRSGGRSPTQLHREHSRDLSQGFRHYPRTTSIGSKGSRKSALLGSRQPSEDSRTLRFTVNGGAPTSPNESFNTKGNWMRRLSVAPGLALREAGLSRIRVRGHLGHLQYGEILKRFERQSTFHGICHASLAPNKKWRIFWYTAFGICFLFLLVQVVFLVIKYREYKKTVDLDLKFENAPFPSITLCNLNPYKRSAIMQNPETKKTMEMFSKLVNKGDKSEGVAALLQARLQSRVRRGKRRVNKAHNRRYHQVFAQCLCDVDTISGERKGGCIVAQSGKVSFGFTTATPFNLHPAKCLCQLDTTSKTMWPCFPYSTWKERLCAECVPSSGHCPMRFYKGNEKYEDIQDKVDICLCHKDYNHCIQNNEGNVIPEIGPEEEISSLNITAQTQKALAKAGGPKVTTTTTTEAPEVIEAMGFAELTDEIAITSQAQQNMMYTVGSMGDGEKTTMSQTKDDFILRCSFNQKDCNIDEDFKLHYDQTYGNCFTFNFNRTKKLEAHRAGANYGLKVILYADIAEYLPTTEAVGFRITVHDKWIVPFPDAFGYNAPTGFLSAFGVRMKKFRRLGPPYGDCRSPAKNEMKDDFFLYQNFNYSVEACHRSCTQQEILGKCGCADPMYPLPNNPGVENCKAGDPMARDCIKNTSIEIGAKIAENELRNCMCHQPCEETNYEVTYSAARWPSGSANVMECVSGDSLCLEKYKKNAAMVQVFYEELNYETMEESPQYSLTSILADLGGLTGLWIGASVVSLLEIGSLILFCCQAWFRKRKANSSNTPSVIVPVQQSTRLSVHSSSIPRSKQSLVLDEVPPILEITPKSSTSSIISQPSRPPSRKSKSSLRYIPPDEELPCLCKYNDMGFIVHMKAMCPVHGIKEPHLGDYSHGNL</sequence>
<keyword evidence="10" id="KW-0325">Glycoprotein</keyword>
<accession>A0AA36DI03</accession>
<name>A0AA36DI03_9BILA</name>
<comment type="caution">
    <text evidence="16">The sequence shown here is derived from an EMBL/GenBank/DDBJ whole genome shotgun (WGS) entry which is preliminary data.</text>
</comment>
<keyword evidence="8 13" id="KW-0406">Ion transport</keyword>
<evidence type="ECO:0000256" key="4">
    <source>
        <dbReference type="ARBA" id="ARBA00022461"/>
    </source>
</evidence>
<dbReference type="PRINTS" id="PR01078">
    <property type="entry name" value="AMINACHANNEL"/>
</dbReference>
<reference evidence="16" key="1">
    <citation type="submission" date="2023-06" db="EMBL/GenBank/DDBJ databases">
        <authorList>
            <person name="Delattre M."/>
        </authorList>
    </citation>
    <scope>NUCLEOTIDE SEQUENCE</scope>
    <source>
        <strain evidence="16">AF72</strain>
    </source>
</reference>
<dbReference type="InterPro" id="IPR020903">
    <property type="entry name" value="ENaC_CS"/>
</dbReference>
<evidence type="ECO:0000256" key="1">
    <source>
        <dbReference type="ARBA" id="ARBA00004141"/>
    </source>
</evidence>
<gene>
    <name evidence="16" type="ORF">MSPICULIGERA_LOCUS24883</name>
</gene>
<protein>
    <submittedName>
        <fullName evidence="16">Uncharacterized protein</fullName>
    </submittedName>
</protein>
<keyword evidence="3 13" id="KW-0813">Transport</keyword>
<feature type="transmembrane region" description="Helical" evidence="15">
    <location>
        <begin position="164"/>
        <end position="186"/>
    </location>
</feature>
<evidence type="ECO:0000256" key="15">
    <source>
        <dbReference type="SAM" id="Phobius"/>
    </source>
</evidence>
<feature type="region of interest" description="Disordered" evidence="14">
    <location>
        <begin position="840"/>
        <end position="862"/>
    </location>
</feature>
<dbReference type="PROSITE" id="PS01206">
    <property type="entry name" value="ASC"/>
    <property type="match status" value="1"/>
</dbReference>
<dbReference type="NCBIfam" id="TIGR00867">
    <property type="entry name" value="deg-1"/>
    <property type="match status" value="1"/>
</dbReference>
<evidence type="ECO:0000256" key="3">
    <source>
        <dbReference type="ARBA" id="ARBA00022448"/>
    </source>
</evidence>
<evidence type="ECO:0000256" key="14">
    <source>
        <dbReference type="SAM" id="MobiDB-lite"/>
    </source>
</evidence>
<evidence type="ECO:0000256" key="11">
    <source>
        <dbReference type="ARBA" id="ARBA00023201"/>
    </source>
</evidence>
<dbReference type="Proteomes" id="UP001177023">
    <property type="component" value="Unassembled WGS sequence"/>
</dbReference>
<dbReference type="GO" id="GO:0015280">
    <property type="term" value="F:ligand-gated sodium channel activity"/>
    <property type="evidence" value="ECO:0007669"/>
    <property type="project" value="TreeGrafter"/>
</dbReference>
<dbReference type="PANTHER" id="PTHR11690:SF279">
    <property type="entry name" value="DEGENERIN-LIKE PROTEIN UNC-105"/>
    <property type="match status" value="1"/>
</dbReference>
<feature type="non-terminal residue" evidence="16">
    <location>
        <position position="907"/>
    </location>
</feature>
<evidence type="ECO:0000313" key="16">
    <source>
        <dbReference type="EMBL" id="CAJ0586901.1"/>
    </source>
</evidence>
<evidence type="ECO:0000313" key="17">
    <source>
        <dbReference type="Proteomes" id="UP001177023"/>
    </source>
</evidence>
<feature type="compositionally biased region" description="Polar residues" evidence="14">
    <location>
        <begin position="90"/>
        <end position="99"/>
    </location>
</feature>
<feature type="compositionally biased region" description="Low complexity" evidence="14">
    <location>
        <begin position="840"/>
        <end position="849"/>
    </location>
</feature>
<dbReference type="InterPro" id="IPR001873">
    <property type="entry name" value="ENaC"/>
</dbReference>
<keyword evidence="12 13" id="KW-0407">Ion channel</keyword>
<keyword evidence="11 13" id="KW-0739">Sodium transport</keyword>
<dbReference type="InterPro" id="IPR004726">
    <property type="entry name" value="Deg-1"/>
</dbReference>
<dbReference type="EMBL" id="CATQJA010002709">
    <property type="protein sequence ID" value="CAJ0586901.1"/>
    <property type="molecule type" value="Genomic_DNA"/>
</dbReference>
<dbReference type="PANTHER" id="PTHR11690">
    <property type="entry name" value="AMILORIDE-SENSITIVE SODIUM CHANNEL-RELATED"/>
    <property type="match status" value="1"/>
</dbReference>
<comment type="similarity">
    <text evidence="2 13">Belongs to the amiloride-sensitive sodium channel (TC 1.A.6) family.</text>
</comment>
<dbReference type="Gene3D" id="2.60.470.10">
    <property type="entry name" value="Acid-sensing ion channels like domains"/>
    <property type="match status" value="1"/>
</dbReference>
<keyword evidence="4 13" id="KW-0894">Sodium channel</keyword>
<dbReference type="AlphaFoldDB" id="A0AA36DI03"/>
<dbReference type="Pfam" id="PF00858">
    <property type="entry name" value="ASC"/>
    <property type="match status" value="1"/>
</dbReference>
<keyword evidence="9 15" id="KW-0472">Membrane</keyword>
<feature type="transmembrane region" description="Helical" evidence="15">
    <location>
        <begin position="764"/>
        <end position="788"/>
    </location>
</feature>
<evidence type="ECO:0000256" key="7">
    <source>
        <dbReference type="ARBA" id="ARBA00023053"/>
    </source>
</evidence>
<comment type="subcellular location">
    <subcellularLocation>
        <location evidence="1">Membrane</location>
        <topology evidence="1">Multi-pass membrane protein</topology>
    </subcellularLocation>
</comment>